<evidence type="ECO:0000313" key="2">
    <source>
        <dbReference type="Proteomes" id="UP001055879"/>
    </source>
</evidence>
<dbReference type="EMBL" id="CM042057">
    <property type="protein sequence ID" value="KAI3692714.1"/>
    <property type="molecule type" value="Genomic_DNA"/>
</dbReference>
<name>A0ACB8Z3Z5_ARCLA</name>
<evidence type="ECO:0000313" key="1">
    <source>
        <dbReference type="EMBL" id="KAI3692714.1"/>
    </source>
</evidence>
<sequence length="307" mass="34965">MVKEGFELGEAIDLAELWGSNRRDYKTKHRFEFITYQGKECDGIRTNNNCYALSKWTRDRLRERKDLELAKGGLGYAPLRILTSKDDRREDPVGETSTRQWNSPTIGKEVDMASTKKSEAGRSDMEMDGSFKENDATFYARPVDKGKQVLADMPEEVRRDDAHESNKDHSSNKPSDNVTCMTTFAYFSAPSYDLGITLQKIQSDPRQDSKQEEDKGKCIEKGRRKRSGEKLRSSEILFMSNMSKSICRKAMQSLIGDSVVCSNVIDGWTDVLNDDEKRRSTDSPCRHFLSTKVLIDPLITNPEVSEE</sequence>
<accession>A0ACB8Z3Z5</accession>
<keyword evidence="2" id="KW-1185">Reference proteome</keyword>
<protein>
    <submittedName>
        <fullName evidence="1">Uncharacterized protein</fullName>
    </submittedName>
</protein>
<dbReference type="Proteomes" id="UP001055879">
    <property type="component" value="Linkage Group LG11"/>
</dbReference>
<organism evidence="1 2">
    <name type="scientific">Arctium lappa</name>
    <name type="common">Greater burdock</name>
    <name type="synonym">Lappa major</name>
    <dbReference type="NCBI Taxonomy" id="4217"/>
    <lineage>
        <taxon>Eukaryota</taxon>
        <taxon>Viridiplantae</taxon>
        <taxon>Streptophyta</taxon>
        <taxon>Embryophyta</taxon>
        <taxon>Tracheophyta</taxon>
        <taxon>Spermatophyta</taxon>
        <taxon>Magnoliopsida</taxon>
        <taxon>eudicotyledons</taxon>
        <taxon>Gunneridae</taxon>
        <taxon>Pentapetalae</taxon>
        <taxon>asterids</taxon>
        <taxon>campanulids</taxon>
        <taxon>Asterales</taxon>
        <taxon>Asteraceae</taxon>
        <taxon>Carduoideae</taxon>
        <taxon>Cardueae</taxon>
        <taxon>Arctiinae</taxon>
        <taxon>Arctium</taxon>
    </lineage>
</organism>
<reference evidence="1 2" key="2">
    <citation type="journal article" date="2022" name="Mol. Ecol. Resour.">
        <title>The genomes of chicory, endive, great burdock and yacon provide insights into Asteraceae paleo-polyploidization history and plant inulin production.</title>
        <authorList>
            <person name="Fan W."/>
            <person name="Wang S."/>
            <person name="Wang H."/>
            <person name="Wang A."/>
            <person name="Jiang F."/>
            <person name="Liu H."/>
            <person name="Zhao H."/>
            <person name="Xu D."/>
            <person name="Zhang Y."/>
        </authorList>
    </citation>
    <scope>NUCLEOTIDE SEQUENCE [LARGE SCALE GENOMIC DNA]</scope>
    <source>
        <strain evidence="2">cv. Niubang</strain>
    </source>
</reference>
<comment type="caution">
    <text evidence="1">The sequence shown here is derived from an EMBL/GenBank/DDBJ whole genome shotgun (WGS) entry which is preliminary data.</text>
</comment>
<proteinExistence type="predicted"/>
<reference evidence="2" key="1">
    <citation type="journal article" date="2022" name="Mol. Ecol. Resour.">
        <title>The genomes of chicory, endive, great burdock and yacon provide insights into Asteraceae palaeo-polyploidization history and plant inulin production.</title>
        <authorList>
            <person name="Fan W."/>
            <person name="Wang S."/>
            <person name="Wang H."/>
            <person name="Wang A."/>
            <person name="Jiang F."/>
            <person name="Liu H."/>
            <person name="Zhao H."/>
            <person name="Xu D."/>
            <person name="Zhang Y."/>
        </authorList>
    </citation>
    <scope>NUCLEOTIDE SEQUENCE [LARGE SCALE GENOMIC DNA]</scope>
    <source>
        <strain evidence="2">cv. Niubang</strain>
    </source>
</reference>
<gene>
    <name evidence="1" type="ORF">L6452_32536</name>
</gene>